<accession>A0ABQ6FV11</accession>
<evidence type="ECO:0000313" key="2">
    <source>
        <dbReference type="EMBL" id="GLV56324.1"/>
    </source>
</evidence>
<evidence type="ECO:0008006" key="4">
    <source>
        <dbReference type="Google" id="ProtNLM"/>
    </source>
</evidence>
<comment type="caution">
    <text evidence="2">The sequence shown here is derived from an EMBL/GenBank/DDBJ whole genome shotgun (WGS) entry which is preliminary data.</text>
</comment>
<dbReference type="Proteomes" id="UP001344906">
    <property type="component" value="Unassembled WGS sequence"/>
</dbReference>
<organism evidence="2 3">
    <name type="scientific">Dictyobacter halimunensis</name>
    <dbReference type="NCBI Taxonomy" id="3026934"/>
    <lineage>
        <taxon>Bacteria</taxon>
        <taxon>Bacillati</taxon>
        <taxon>Chloroflexota</taxon>
        <taxon>Ktedonobacteria</taxon>
        <taxon>Ktedonobacterales</taxon>
        <taxon>Dictyobacteraceae</taxon>
        <taxon>Dictyobacter</taxon>
    </lineage>
</organism>
<proteinExistence type="predicted"/>
<feature type="transmembrane region" description="Helical" evidence="1">
    <location>
        <begin position="31"/>
        <end position="52"/>
    </location>
</feature>
<sequence length="146" mass="16699">MDLEKFQRFIDETFQPTRQHVQKRAIANHRYYNGILWVITGLSLISAIAIGLESFFDLLTLKIIAAVASILVATLTATLKSMGYQEKANRYARLLNDLNTEWDFYQAHTEQYAKSDNQEQLFVARIRLLMNEAASTIPNMTIPANT</sequence>
<keyword evidence="3" id="KW-1185">Reference proteome</keyword>
<gene>
    <name evidence="2" type="ORF">KDH_31650</name>
</gene>
<name>A0ABQ6FV11_9CHLR</name>
<evidence type="ECO:0000313" key="3">
    <source>
        <dbReference type="Proteomes" id="UP001344906"/>
    </source>
</evidence>
<protein>
    <recommendedName>
        <fullName evidence="4">SMODS and SLOG-associating 2TM effector domain-containing protein</fullName>
    </recommendedName>
</protein>
<dbReference type="RefSeq" id="WP_338251525.1">
    <property type="nucleotide sequence ID" value="NZ_BSRI01000002.1"/>
</dbReference>
<keyword evidence="1" id="KW-0812">Transmembrane</keyword>
<feature type="transmembrane region" description="Helical" evidence="1">
    <location>
        <begin position="58"/>
        <end position="79"/>
    </location>
</feature>
<dbReference type="EMBL" id="BSRI01000002">
    <property type="protein sequence ID" value="GLV56324.1"/>
    <property type="molecule type" value="Genomic_DNA"/>
</dbReference>
<evidence type="ECO:0000256" key="1">
    <source>
        <dbReference type="SAM" id="Phobius"/>
    </source>
</evidence>
<keyword evidence="1" id="KW-1133">Transmembrane helix</keyword>
<reference evidence="2 3" key="1">
    <citation type="submission" date="2023-02" db="EMBL/GenBank/DDBJ databases">
        <title>Dictyobacter halimunensis sp. nov., a new member of the class Ktedonobacteria from forest soil in a geothermal area.</title>
        <authorList>
            <person name="Rachmania M.K."/>
            <person name="Ningsih F."/>
            <person name="Sakai Y."/>
            <person name="Yabe S."/>
            <person name="Yokota A."/>
            <person name="Sjamsuridzal W."/>
        </authorList>
    </citation>
    <scope>NUCLEOTIDE SEQUENCE [LARGE SCALE GENOMIC DNA]</scope>
    <source>
        <strain evidence="2 3">S3.2.2.5</strain>
    </source>
</reference>
<dbReference type="NCBIfam" id="NF033634">
    <property type="entry name" value="SLATT_1"/>
    <property type="match status" value="1"/>
</dbReference>
<keyword evidence="1" id="KW-0472">Membrane</keyword>